<comment type="subcellular location">
    <subcellularLocation>
        <location evidence="1">Membrane</location>
        <topology evidence="1">Multi-pass membrane protein</topology>
    </subcellularLocation>
</comment>
<sequence length="499" mass="51873">MARFTRRTAGLVLGPLGYVTVRLAPPPGLDPAGAAALACTVWVAVWWLTETAPVAVTALLPVVLFPVSGVTAAATTAAAYTDPVTFLFLGGFLVALAIERWGLHRRIAVTVVTAVGDDPRHLLGGFMLTTAALSMWVSNTATAMVMVPIALSVVGDPDEDPRNDAALDRTPALFVSPQDSLPPSSPAHTRFGTALVLGIAYAASIGGIATLIGTPPNAILAAVVERSLGVRLDFVRWMLFGVPFAAVFLPLTWAVLVASFDVRGQTATHSFSVERTALGSLSVPERRVLAVFALVVAGWLTRPFLLDPFVPGLTDGAIAVTSATLLFLVPNGVDGGRLLSWEDTARLPWEVLLVFGGGFAIADAFRTTQLDAWFGSTFGGLSGLPTIFVLLAVATAVVFLTEVTSNSATASLFVPLALGSGIALGVSPFVLGVVVAVSASLAFMLPVATPPNAVVFGTGYVTVPQMARVGVVLNVVGIVLLVLAVTLWIPFVWGVSVFP</sequence>
<accession>A0A1I6G044</accession>
<dbReference type="GO" id="GO:0015141">
    <property type="term" value="F:succinate transmembrane transporter activity"/>
    <property type="evidence" value="ECO:0007669"/>
    <property type="project" value="UniProtKB-ARBA"/>
</dbReference>
<dbReference type="Proteomes" id="UP000243250">
    <property type="component" value="Unassembled WGS sequence"/>
</dbReference>
<keyword evidence="2" id="KW-0813">Transport</keyword>
<evidence type="ECO:0000256" key="4">
    <source>
        <dbReference type="ARBA" id="ARBA00022989"/>
    </source>
</evidence>
<feature type="transmembrane region" description="Helical" evidence="6">
    <location>
        <begin position="56"/>
        <end position="80"/>
    </location>
</feature>
<dbReference type="GO" id="GO:0005886">
    <property type="term" value="C:plasma membrane"/>
    <property type="evidence" value="ECO:0007669"/>
    <property type="project" value="TreeGrafter"/>
</dbReference>
<feature type="transmembrane region" description="Helical" evidence="6">
    <location>
        <begin position="378"/>
        <end position="401"/>
    </location>
</feature>
<proteinExistence type="predicted"/>
<dbReference type="PANTHER" id="PTHR10283">
    <property type="entry name" value="SOLUTE CARRIER FAMILY 13 MEMBER"/>
    <property type="match status" value="1"/>
</dbReference>
<dbReference type="PANTHER" id="PTHR10283:SF82">
    <property type="entry name" value="SOLUTE CARRIER FAMILY 13 MEMBER 2"/>
    <property type="match status" value="1"/>
</dbReference>
<feature type="transmembrane region" description="Helical" evidence="6">
    <location>
        <begin position="86"/>
        <end position="103"/>
    </location>
</feature>
<reference evidence="8" key="1">
    <citation type="submission" date="2016-10" db="EMBL/GenBank/DDBJ databases">
        <authorList>
            <person name="Varghese N."/>
            <person name="Submissions S."/>
        </authorList>
    </citation>
    <scope>NUCLEOTIDE SEQUENCE [LARGE SCALE GENOMIC DNA]</scope>
    <source>
        <strain evidence="8">CGMCC 1.8711</strain>
    </source>
</reference>
<dbReference type="NCBIfam" id="TIGR00785">
    <property type="entry name" value="dass"/>
    <property type="match status" value="1"/>
</dbReference>
<keyword evidence="5 6" id="KW-0472">Membrane</keyword>
<evidence type="ECO:0000256" key="1">
    <source>
        <dbReference type="ARBA" id="ARBA00004141"/>
    </source>
</evidence>
<evidence type="ECO:0000256" key="6">
    <source>
        <dbReference type="SAM" id="Phobius"/>
    </source>
</evidence>
<feature type="transmembrane region" description="Helical" evidence="6">
    <location>
        <begin position="469"/>
        <end position="493"/>
    </location>
</feature>
<keyword evidence="8" id="KW-1185">Reference proteome</keyword>
<evidence type="ECO:0000256" key="2">
    <source>
        <dbReference type="ARBA" id="ARBA00022448"/>
    </source>
</evidence>
<evidence type="ECO:0000256" key="3">
    <source>
        <dbReference type="ARBA" id="ARBA00022692"/>
    </source>
</evidence>
<organism evidence="7 8">
    <name type="scientific">Halogeometricum limi</name>
    <dbReference type="NCBI Taxonomy" id="555875"/>
    <lineage>
        <taxon>Archaea</taxon>
        <taxon>Methanobacteriati</taxon>
        <taxon>Methanobacteriota</taxon>
        <taxon>Stenosarchaea group</taxon>
        <taxon>Halobacteria</taxon>
        <taxon>Halobacteriales</taxon>
        <taxon>Haloferacaceae</taxon>
        <taxon>Halogeometricum</taxon>
    </lineage>
</organism>
<evidence type="ECO:0000256" key="5">
    <source>
        <dbReference type="ARBA" id="ARBA00023136"/>
    </source>
</evidence>
<feature type="transmembrane region" description="Helical" evidence="6">
    <location>
        <begin position="123"/>
        <end position="151"/>
    </location>
</feature>
<evidence type="ECO:0000313" key="8">
    <source>
        <dbReference type="Proteomes" id="UP000243250"/>
    </source>
</evidence>
<feature type="transmembrane region" description="Helical" evidence="6">
    <location>
        <begin position="191"/>
        <end position="213"/>
    </location>
</feature>
<gene>
    <name evidence="7" type="ORF">SAMN04488124_0631</name>
</gene>
<feature type="transmembrane region" description="Helical" evidence="6">
    <location>
        <begin position="421"/>
        <end position="448"/>
    </location>
</feature>
<dbReference type="PROSITE" id="PS01271">
    <property type="entry name" value="NA_SULFATE"/>
    <property type="match status" value="1"/>
</dbReference>
<dbReference type="RefSeq" id="WP_245758276.1">
    <property type="nucleotide sequence ID" value="NZ_FOYS01000001.1"/>
</dbReference>
<dbReference type="STRING" id="555875.SAMN04488124_0631"/>
<keyword evidence="4 6" id="KW-1133">Transmembrane helix</keyword>
<feature type="transmembrane region" description="Helical" evidence="6">
    <location>
        <begin position="312"/>
        <end position="329"/>
    </location>
</feature>
<dbReference type="CDD" id="cd01115">
    <property type="entry name" value="SLC13_permease"/>
    <property type="match status" value="1"/>
</dbReference>
<dbReference type="AlphaFoldDB" id="A0A1I6G044"/>
<feature type="transmembrane region" description="Helical" evidence="6">
    <location>
        <begin position="349"/>
        <end position="366"/>
    </location>
</feature>
<name>A0A1I6G044_9EURY</name>
<dbReference type="InterPro" id="IPR001898">
    <property type="entry name" value="SLC13A/DASS"/>
</dbReference>
<protein>
    <submittedName>
        <fullName evidence="7">Solute carrier family 13 (Sodium-dependent dicarboxylate transporter), member 2/3/5</fullName>
    </submittedName>
</protein>
<feature type="transmembrane region" description="Helical" evidence="6">
    <location>
        <begin position="234"/>
        <end position="256"/>
    </location>
</feature>
<dbReference type="Pfam" id="PF00939">
    <property type="entry name" value="Na_sulph_symp"/>
    <property type="match status" value="1"/>
</dbReference>
<keyword evidence="3 6" id="KW-0812">Transmembrane</keyword>
<dbReference type="InterPro" id="IPR031312">
    <property type="entry name" value="Na/sul_symport_CS"/>
</dbReference>
<evidence type="ECO:0000313" key="7">
    <source>
        <dbReference type="EMBL" id="SFR35521.1"/>
    </source>
</evidence>
<dbReference type="EMBL" id="FOYS01000001">
    <property type="protein sequence ID" value="SFR35521.1"/>
    <property type="molecule type" value="Genomic_DNA"/>
</dbReference>